<organism evidence="2 3">
    <name type="scientific">Thalassiosira oceanica</name>
    <name type="common">Marine diatom</name>
    <dbReference type="NCBI Taxonomy" id="159749"/>
    <lineage>
        <taxon>Eukaryota</taxon>
        <taxon>Sar</taxon>
        <taxon>Stramenopiles</taxon>
        <taxon>Ochrophyta</taxon>
        <taxon>Bacillariophyta</taxon>
        <taxon>Coscinodiscophyceae</taxon>
        <taxon>Thalassiosirophycidae</taxon>
        <taxon>Thalassiosirales</taxon>
        <taxon>Thalassiosiraceae</taxon>
        <taxon>Thalassiosira</taxon>
    </lineage>
</organism>
<dbReference type="EMBL" id="AGNL01036106">
    <property type="protein sequence ID" value="EJK54259.1"/>
    <property type="molecule type" value="Genomic_DNA"/>
</dbReference>
<name>K0RPN1_THAOC</name>
<evidence type="ECO:0000256" key="1">
    <source>
        <dbReference type="SAM" id="MobiDB-lite"/>
    </source>
</evidence>
<keyword evidence="3" id="KW-1185">Reference proteome</keyword>
<proteinExistence type="predicted"/>
<dbReference type="AlphaFoldDB" id="K0RPN1"/>
<evidence type="ECO:0000313" key="2">
    <source>
        <dbReference type="EMBL" id="EJK54259.1"/>
    </source>
</evidence>
<comment type="caution">
    <text evidence="2">The sequence shown here is derived from an EMBL/GenBank/DDBJ whole genome shotgun (WGS) entry which is preliminary data.</text>
</comment>
<reference evidence="2 3" key="1">
    <citation type="journal article" date="2012" name="Genome Biol.">
        <title>Genome and low-iron response of an oceanic diatom adapted to chronic iron limitation.</title>
        <authorList>
            <person name="Lommer M."/>
            <person name="Specht M."/>
            <person name="Roy A.S."/>
            <person name="Kraemer L."/>
            <person name="Andreson R."/>
            <person name="Gutowska M.A."/>
            <person name="Wolf J."/>
            <person name="Bergner S.V."/>
            <person name="Schilhabel M.B."/>
            <person name="Klostermeier U.C."/>
            <person name="Beiko R.G."/>
            <person name="Rosenstiel P."/>
            <person name="Hippler M."/>
            <person name="Laroche J."/>
        </authorList>
    </citation>
    <scope>NUCLEOTIDE SEQUENCE [LARGE SCALE GENOMIC DNA]</scope>
    <source>
        <strain evidence="2 3">CCMP1005</strain>
    </source>
</reference>
<feature type="region of interest" description="Disordered" evidence="1">
    <location>
        <begin position="1"/>
        <end position="63"/>
    </location>
</feature>
<feature type="compositionally biased region" description="Basic and acidic residues" evidence="1">
    <location>
        <begin position="51"/>
        <end position="63"/>
    </location>
</feature>
<protein>
    <submittedName>
        <fullName evidence="2">Uncharacterized protein</fullName>
    </submittedName>
</protein>
<dbReference type="Proteomes" id="UP000266841">
    <property type="component" value="Unassembled WGS sequence"/>
</dbReference>
<evidence type="ECO:0000313" key="3">
    <source>
        <dbReference type="Proteomes" id="UP000266841"/>
    </source>
</evidence>
<sequence length="175" mass="19117">MIENRAASPPGPSPLPGGDAVRIRNRDIRFPATSGASSKSDRPLRKNRSRRDREHIGADKSTTDGKKFIAGQLHAKIVHSVGQDATGLGQASKLSKLLFANAAEAEPGTCLLRGRRRKAHFYERISPDVDLSVMFKAVLVKQKEMIGEILDGLSSHATRVAEELAHALKVVRYRS</sequence>
<gene>
    <name evidence="2" type="ORF">THAOC_26136</name>
</gene>
<accession>K0RPN1</accession>